<dbReference type="Gene3D" id="3.40.50.300">
    <property type="entry name" value="P-loop containing nucleotide triphosphate hydrolases"/>
    <property type="match status" value="1"/>
</dbReference>
<gene>
    <name evidence="7" type="ORF">GCM10011360_00460</name>
</gene>
<dbReference type="NCBIfam" id="TIGR01727">
    <property type="entry name" value="oligo_HPY"/>
    <property type="match status" value="1"/>
</dbReference>
<keyword evidence="5" id="KW-0067">ATP-binding</keyword>
<evidence type="ECO:0000256" key="1">
    <source>
        <dbReference type="ARBA" id="ARBA00004417"/>
    </source>
</evidence>
<dbReference type="Pfam" id="PF00005">
    <property type="entry name" value="ABC_tran"/>
    <property type="match status" value="1"/>
</dbReference>
<dbReference type="GO" id="GO:0055085">
    <property type="term" value="P:transmembrane transport"/>
    <property type="evidence" value="ECO:0007669"/>
    <property type="project" value="UniProtKB-ARBA"/>
</dbReference>
<dbReference type="GO" id="GO:0005524">
    <property type="term" value="F:ATP binding"/>
    <property type="evidence" value="ECO:0007669"/>
    <property type="project" value="UniProtKB-KW"/>
</dbReference>
<dbReference type="InterPro" id="IPR027417">
    <property type="entry name" value="P-loop_NTPase"/>
</dbReference>
<dbReference type="GO" id="GO:0005886">
    <property type="term" value="C:plasma membrane"/>
    <property type="evidence" value="ECO:0007669"/>
    <property type="project" value="UniProtKB-SubCell"/>
</dbReference>
<dbReference type="PANTHER" id="PTHR43776:SF7">
    <property type="entry name" value="D,D-DIPEPTIDE TRANSPORT ATP-BINDING PROTEIN DDPF-RELATED"/>
    <property type="match status" value="1"/>
</dbReference>
<dbReference type="InterPro" id="IPR050319">
    <property type="entry name" value="ABC_transp_ATP-bind"/>
</dbReference>
<evidence type="ECO:0000259" key="6">
    <source>
        <dbReference type="PROSITE" id="PS50893"/>
    </source>
</evidence>
<evidence type="ECO:0000256" key="3">
    <source>
        <dbReference type="ARBA" id="ARBA00022448"/>
    </source>
</evidence>
<proteinExistence type="inferred from homology"/>
<evidence type="ECO:0000256" key="4">
    <source>
        <dbReference type="ARBA" id="ARBA00022741"/>
    </source>
</evidence>
<dbReference type="AlphaFoldDB" id="A0A917EAP3"/>
<dbReference type="GO" id="GO:0016887">
    <property type="term" value="F:ATP hydrolysis activity"/>
    <property type="evidence" value="ECO:0007669"/>
    <property type="project" value="InterPro"/>
</dbReference>
<dbReference type="SMART" id="SM00382">
    <property type="entry name" value="AAA"/>
    <property type="match status" value="1"/>
</dbReference>
<evidence type="ECO:0000313" key="7">
    <source>
        <dbReference type="EMBL" id="GGE15553.1"/>
    </source>
</evidence>
<comment type="subcellular location">
    <subcellularLocation>
        <location evidence="1">Cell inner membrane</location>
        <topology evidence="1">Peripheral membrane protein</topology>
    </subcellularLocation>
</comment>
<keyword evidence="8" id="KW-1185">Reference proteome</keyword>
<keyword evidence="3" id="KW-0813">Transport</keyword>
<dbReference type="InterPro" id="IPR013563">
    <property type="entry name" value="Oligopep_ABC_C"/>
</dbReference>
<comment type="caution">
    <text evidence="7">The sequence shown here is derived from an EMBL/GenBank/DDBJ whole genome shotgun (WGS) entry which is preliminary data.</text>
</comment>
<organism evidence="7 8">
    <name type="scientific">Primorskyibacter flagellatus</name>
    <dbReference type="NCBI Taxonomy" id="1387277"/>
    <lineage>
        <taxon>Bacteria</taxon>
        <taxon>Pseudomonadati</taxon>
        <taxon>Pseudomonadota</taxon>
        <taxon>Alphaproteobacteria</taxon>
        <taxon>Rhodobacterales</taxon>
        <taxon>Roseobacteraceae</taxon>
        <taxon>Primorskyibacter</taxon>
    </lineage>
</organism>
<dbReference type="CDD" id="cd03257">
    <property type="entry name" value="ABC_NikE_OppD_transporters"/>
    <property type="match status" value="1"/>
</dbReference>
<name>A0A917EAP3_9RHOB</name>
<comment type="similarity">
    <text evidence="2">Belongs to the ABC transporter superfamily.</text>
</comment>
<dbReference type="Pfam" id="PF08352">
    <property type="entry name" value="oligo_HPY"/>
    <property type="match status" value="1"/>
</dbReference>
<dbReference type="PROSITE" id="PS00211">
    <property type="entry name" value="ABC_TRANSPORTER_1"/>
    <property type="match status" value="1"/>
</dbReference>
<dbReference type="InterPro" id="IPR017871">
    <property type="entry name" value="ABC_transporter-like_CS"/>
</dbReference>
<evidence type="ECO:0000256" key="2">
    <source>
        <dbReference type="ARBA" id="ARBA00005417"/>
    </source>
</evidence>
<dbReference type="GO" id="GO:0015833">
    <property type="term" value="P:peptide transport"/>
    <property type="evidence" value="ECO:0007669"/>
    <property type="project" value="InterPro"/>
</dbReference>
<dbReference type="SUPFAM" id="SSF52540">
    <property type="entry name" value="P-loop containing nucleoside triphosphate hydrolases"/>
    <property type="match status" value="1"/>
</dbReference>
<protein>
    <submittedName>
        <fullName evidence="7">ABC di/oligopeptide transporter ATPase</fullName>
    </submittedName>
</protein>
<dbReference type="RefSeq" id="WP_229737383.1">
    <property type="nucleotide sequence ID" value="NZ_BMFJ01000001.1"/>
</dbReference>
<feature type="domain" description="ABC transporter" evidence="6">
    <location>
        <begin position="21"/>
        <end position="253"/>
    </location>
</feature>
<dbReference type="PROSITE" id="PS50893">
    <property type="entry name" value="ABC_TRANSPORTER_2"/>
    <property type="match status" value="1"/>
</dbReference>
<reference evidence="8" key="1">
    <citation type="journal article" date="2019" name="Int. J. Syst. Evol. Microbiol.">
        <title>The Global Catalogue of Microorganisms (GCM) 10K type strain sequencing project: providing services to taxonomists for standard genome sequencing and annotation.</title>
        <authorList>
            <consortium name="The Broad Institute Genomics Platform"/>
            <consortium name="The Broad Institute Genome Sequencing Center for Infectious Disease"/>
            <person name="Wu L."/>
            <person name="Ma J."/>
        </authorList>
    </citation>
    <scope>NUCLEOTIDE SEQUENCE [LARGE SCALE GENOMIC DNA]</scope>
    <source>
        <strain evidence="8">CGMCC 1.12664</strain>
    </source>
</reference>
<accession>A0A917EAP3</accession>
<dbReference type="InterPro" id="IPR003439">
    <property type="entry name" value="ABC_transporter-like_ATP-bd"/>
</dbReference>
<keyword evidence="4" id="KW-0547">Nucleotide-binding</keyword>
<dbReference type="EMBL" id="BMFJ01000001">
    <property type="protein sequence ID" value="GGE15553.1"/>
    <property type="molecule type" value="Genomic_DNA"/>
</dbReference>
<dbReference type="InterPro" id="IPR003593">
    <property type="entry name" value="AAA+_ATPase"/>
</dbReference>
<dbReference type="Proteomes" id="UP000612855">
    <property type="component" value="Unassembled WGS sequence"/>
</dbReference>
<evidence type="ECO:0000256" key="5">
    <source>
        <dbReference type="ARBA" id="ARBA00022840"/>
    </source>
</evidence>
<evidence type="ECO:0000313" key="8">
    <source>
        <dbReference type="Proteomes" id="UP000612855"/>
    </source>
</evidence>
<sequence length="315" mass="33824">MSEAAVDMPPRKSELADPVLIRARGITRRFGPGLPALDAVTLDIRQGEILGLVGESGSGKSTLGRILLGLIAASEGSVTFDDMPMPPLRPTEAQIVFQDALGALNPRRTIGQSIALPLVNAGWSRERRADRISELLQSVGLSPSDAARYPHQFSGGQCQRIVIARALALGPRFLFLDEPVSALDVSVQAQILNLLARVQAEAGLTFLFVSHDLEVVRHFCDRTAVLYRGQLMETGPADELYDAPRHPYTRALRASVLNGGGLPELVPETPGSDAAPGGCRFAARCPKVRPICLIERPPERPVGPDHTTACHALTD</sequence>
<dbReference type="PANTHER" id="PTHR43776">
    <property type="entry name" value="TRANSPORT ATP-BINDING PROTEIN"/>
    <property type="match status" value="1"/>
</dbReference>